<dbReference type="NCBIfam" id="TIGR00502">
    <property type="entry name" value="nagB"/>
    <property type="match status" value="1"/>
</dbReference>
<name>A0A1M6JAR3_9BACT</name>
<dbReference type="PANTHER" id="PTHR42892:SF1">
    <property type="entry name" value="GLUCOSAMINE-6-PHOSPHATE ISOMERASE"/>
    <property type="match status" value="1"/>
</dbReference>
<sequence>MHTCGWKLIHYHQAIMKKIPVEVFPSKAEATRKLAAETAELIRSNDAAGKKTVLGLATGSTPIAFYQELIRLHKEEGLSFANVISFNLDEYAGLPKEHKESYWYFMHQNLFDHIDIKPENINLPSGTVAEADIPAHCAEYEQKIKDAGGIDLQILGIGRTGHIGFNEPGSPKNSLTRAIELDPITREDAAPAFDGLENVPTAAITMGCGTILAARRIVLMAWGKNKAPIVNEAVTGPVNDIVSASYLQEHDNAVFYIDEEASTELPA</sequence>
<reference evidence="3 4" key="1">
    <citation type="submission" date="2016-11" db="EMBL/GenBank/DDBJ databases">
        <authorList>
            <person name="Jaros S."/>
            <person name="Januszkiewicz K."/>
            <person name="Wedrychowicz H."/>
        </authorList>
    </citation>
    <scope>NUCLEOTIDE SEQUENCE [LARGE SCALE GENOMIC DNA]</scope>
    <source>
        <strain evidence="3 4">DSM 18772</strain>
    </source>
</reference>
<dbReference type="CDD" id="cd01399">
    <property type="entry name" value="GlcN6P_deaminase"/>
    <property type="match status" value="1"/>
</dbReference>
<dbReference type="Pfam" id="PF01182">
    <property type="entry name" value="Glucosamine_iso"/>
    <property type="match status" value="1"/>
</dbReference>
<dbReference type="InterPro" id="IPR037171">
    <property type="entry name" value="NagB/RpiA_transferase-like"/>
</dbReference>
<dbReference type="EMBL" id="FQYR01000003">
    <property type="protein sequence ID" value="SHJ43774.1"/>
    <property type="molecule type" value="Genomic_DNA"/>
</dbReference>
<protein>
    <recommendedName>
        <fullName evidence="1">Glucosamine-6-phosphate deaminase</fullName>
        <ecNumber evidence="1">3.5.99.6</ecNumber>
    </recommendedName>
    <alternativeName>
        <fullName evidence="1">GlcN6P deaminase</fullName>
        <shortName evidence="1">GNPDA</shortName>
    </alternativeName>
    <alternativeName>
        <fullName evidence="1">Glucosamine-6-phosphate isomerase</fullName>
    </alternativeName>
</protein>
<dbReference type="GO" id="GO:0006046">
    <property type="term" value="P:N-acetylglucosamine catabolic process"/>
    <property type="evidence" value="ECO:0007669"/>
    <property type="project" value="UniProtKB-UniRule"/>
</dbReference>
<evidence type="ECO:0000313" key="4">
    <source>
        <dbReference type="Proteomes" id="UP000184510"/>
    </source>
</evidence>
<dbReference type="AlphaFoldDB" id="A0A1M6JAR3"/>
<comment type="function">
    <text evidence="1">Catalyzes the reversible isomerization-deamination of glucosamine 6-phosphate (GlcN6P) to form fructose 6-phosphate (Fru6P) and ammonium ion.</text>
</comment>
<comment type="caution">
    <text evidence="1">Lacks conserved residue(s) required for the propagation of feature annotation.</text>
</comment>
<feature type="active site" description="Proton acceptor; for enolization step" evidence="1">
    <location>
        <position position="89"/>
    </location>
</feature>
<dbReference type="GO" id="GO:0005975">
    <property type="term" value="P:carbohydrate metabolic process"/>
    <property type="evidence" value="ECO:0007669"/>
    <property type="project" value="InterPro"/>
</dbReference>
<keyword evidence="4" id="KW-1185">Reference proteome</keyword>
<keyword evidence="1" id="KW-0119">Carbohydrate metabolism</keyword>
<dbReference type="InterPro" id="IPR052960">
    <property type="entry name" value="GlcN6P_deaminase-like"/>
</dbReference>
<dbReference type="PANTHER" id="PTHR42892">
    <property type="entry name" value="GLUCOSAMINE-6-PHOSPHATE DEAMINASE-LIKE PROTEIN BT_0258-RELATED"/>
    <property type="match status" value="1"/>
</dbReference>
<comment type="catalytic activity">
    <reaction evidence="1">
        <text>alpha-D-glucosamine 6-phosphate + H2O = beta-D-fructose 6-phosphate + NH4(+)</text>
        <dbReference type="Rhea" id="RHEA:12172"/>
        <dbReference type="ChEBI" id="CHEBI:15377"/>
        <dbReference type="ChEBI" id="CHEBI:28938"/>
        <dbReference type="ChEBI" id="CHEBI:57634"/>
        <dbReference type="ChEBI" id="CHEBI:75989"/>
        <dbReference type="EC" id="3.5.99.6"/>
    </reaction>
</comment>
<keyword evidence="1" id="KW-0378">Hydrolase</keyword>
<dbReference type="UniPathway" id="UPA00629">
    <property type="reaction ID" value="UER00684"/>
</dbReference>
<evidence type="ECO:0000259" key="2">
    <source>
        <dbReference type="Pfam" id="PF01182"/>
    </source>
</evidence>
<organism evidence="3 4">
    <name type="scientific">Rubritalea squalenifaciens DSM 18772</name>
    <dbReference type="NCBI Taxonomy" id="1123071"/>
    <lineage>
        <taxon>Bacteria</taxon>
        <taxon>Pseudomonadati</taxon>
        <taxon>Verrucomicrobiota</taxon>
        <taxon>Verrucomicrobiia</taxon>
        <taxon>Verrucomicrobiales</taxon>
        <taxon>Rubritaleaceae</taxon>
        <taxon>Rubritalea</taxon>
    </lineage>
</organism>
<dbReference type="GO" id="GO:0019262">
    <property type="term" value="P:N-acetylneuraminate catabolic process"/>
    <property type="evidence" value="ECO:0007669"/>
    <property type="project" value="UniProtKB-UniRule"/>
</dbReference>
<dbReference type="HAMAP" id="MF_01241">
    <property type="entry name" value="GlcN6P_deamin"/>
    <property type="match status" value="1"/>
</dbReference>
<gene>
    <name evidence="1" type="primary">nagB</name>
    <name evidence="3" type="ORF">SAMN02745181_2062</name>
</gene>
<evidence type="ECO:0000313" key="3">
    <source>
        <dbReference type="EMBL" id="SHJ43774.1"/>
    </source>
</evidence>
<dbReference type="InterPro" id="IPR004547">
    <property type="entry name" value="Glucosamine6P_isomerase"/>
</dbReference>
<comment type="similarity">
    <text evidence="1">Belongs to the glucosamine/galactosamine-6-phosphate isomerase family. NagB subfamily.</text>
</comment>
<dbReference type="FunCoup" id="A0A1M6JAR3">
    <property type="interactions" value="358"/>
</dbReference>
<evidence type="ECO:0000256" key="1">
    <source>
        <dbReference type="HAMAP-Rule" id="MF_01241"/>
    </source>
</evidence>
<dbReference type="SUPFAM" id="SSF100950">
    <property type="entry name" value="NagB/RpiA/CoA transferase-like"/>
    <property type="match status" value="1"/>
</dbReference>
<proteinExistence type="inferred from homology"/>
<comment type="pathway">
    <text evidence="1">Amino-sugar metabolism; N-acetylneuraminate degradation; D-fructose 6-phosphate from N-acetylneuraminate: step 5/5.</text>
</comment>
<feature type="domain" description="Glucosamine/galactosamine-6-phosphate isomerase" evidence="2">
    <location>
        <begin position="26"/>
        <end position="248"/>
    </location>
</feature>
<dbReference type="InterPro" id="IPR006148">
    <property type="entry name" value="Glc/Gal-6P_isomerase"/>
</dbReference>
<dbReference type="InParanoid" id="A0A1M6JAR3"/>
<dbReference type="GO" id="GO:0004342">
    <property type="term" value="F:glucosamine-6-phosphate deaminase activity"/>
    <property type="evidence" value="ECO:0007669"/>
    <property type="project" value="UniProtKB-UniRule"/>
</dbReference>
<accession>A0A1M6JAR3</accession>
<dbReference type="EC" id="3.5.99.6" evidence="1"/>
<feature type="active site" description="Proton acceptor; for ring-opening step" evidence="1">
    <location>
        <position position="162"/>
    </location>
</feature>
<dbReference type="Gene3D" id="3.40.50.1360">
    <property type="match status" value="1"/>
</dbReference>
<dbReference type="STRING" id="1123071.SAMN02745181_2062"/>
<dbReference type="Proteomes" id="UP000184510">
    <property type="component" value="Unassembled WGS sequence"/>
</dbReference>
<feature type="active site" description="For ring-opening step" evidence="1">
    <location>
        <position position="167"/>
    </location>
</feature>